<dbReference type="Gene3D" id="3.40.47.10">
    <property type="match status" value="1"/>
</dbReference>
<dbReference type="RefSeq" id="WP_039137769.1">
    <property type="nucleotide sequence ID" value="NZ_JSVC01000005.1"/>
</dbReference>
<dbReference type="Proteomes" id="UP000031408">
    <property type="component" value="Unassembled WGS sequence"/>
</dbReference>
<organism evidence="3 4">
    <name type="scientific">Flavihumibacter solisilvae</name>
    <dbReference type="NCBI Taxonomy" id="1349421"/>
    <lineage>
        <taxon>Bacteria</taxon>
        <taxon>Pseudomonadati</taxon>
        <taxon>Bacteroidota</taxon>
        <taxon>Chitinophagia</taxon>
        <taxon>Chitinophagales</taxon>
        <taxon>Chitinophagaceae</taxon>
        <taxon>Flavihumibacter</taxon>
    </lineage>
</organism>
<sequence>MLDPVYIRASRAVTAQDTFAANSLPAVFSDAINNTLSYLQPAYQDYFTIMQLRRMSRITRIGMVAAIECLRDAKLTHPQAIITGTGKGSLSDTEKFIHNIMEFNEGTLNPTPFIQSTYNALNGMIGLHHDSSSYNTTYVHRGFSLEHAILDAMMHLHDGEAENALVGSFEEITGEHFVIKEKMGYWKKENISRTELLQADTPGSIAGEGTFFFVLQKQPEDAMVRLNGMKLLFEPQEHQVREQAQALLNANGLSWNDLDVVLLGNNGDNRFDHYYSNFASQLSDETHQLAFKHICGEFDTASGFALWLTAHLVKEQEFSNDLLLKKGSRMRLRNVLIYNNYYGSHHALYLLQECQ</sequence>
<dbReference type="GO" id="GO:0004315">
    <property type="term" value="F:3-oxoacyl-[acyl-carrier-protein] synthase activity"/>
    <property type="evidence" value="ECO:0007669"/>
    <property type="project" value="TreeGrafter"/>
</dbReference>
<dbReference type="EMBL" id="JSVC01000005">
    <property type="protein sequence ID" value="KIC95645.1"/>
    <property type="molecule type" value="Genomic_DNA"/>
</dbReference>
<evidence type="ECO:0000259" key="2">
    <source>
        <dbReference type="Pfam" id="PF13723"/>
    </source>
</evidence>
<dbReference type="STRING" id="1349421.OI18_05185"/>
<dbReference type="InterPro" id="IPR016039">
    <property type="entry name" value="Thiolase-like"/>
</dbReference>
<keyword evidence="1" id="KW-0808">Transferase</keyword>
<evidence type="ECO:0000256" key="1">
    <source>
        <dbReference type="ARBA" id="ARBA00022679"/>
    </source>
</evidence>
<dbReference type="GO" id="GO:0006633">
    <property type="term" value="P:fatty acid biosynthetic process"/>
    <property type="evidence" value="ECO:0007669"/>
    <property type="project" value="TreeGrafter"/>
</dbReference>
<evidence type="ECO:0000313" key="4">
    <source>
        <dbReference type="Proteomes" id="UP000031408"/>
    </source>
</evidence>
<evidence type="ECO:0000313" key="3">
    <source>
        <dbReference type="EMBL" id="KIC95645.1"/>
    </source>
</evidence>
<dbReference type="PANTHER" id="PTHR11712">
    <property type="entry name" value="POLYKETIDE SYNTHASE-RELATED"/>
    <property type="match status" value="1"/>
</dbReference>
<dbReference type="PANTHER" id="PTHR11712:SF336">
    <property type="entry name" value="3-OXOACYL-[ACYL-CARRIER-PROTEIN] SYNTHASE, MITOCHONDRIAL"/>
    <property type="match status" value="1"/>
</dbReference>
<dbReference type="AlphaFoldDB" id="A0A0C1IN36"/>
<dbReference type="InterPro" id="IPR014030">
    <property type="entry name" value="Ketoacyl_synth_N"/>
</dbReference>
<name>A0A0C1IN36_9BACT</name>
<accession>A0A0C1IN36</accession>
<reference evidence="3 4" key="1">
    <citation type="submission" date="2014-11" db="EMBL/GenBank/DDBJ databases">
        <title>Genome sequence of Flavihumibacter solisilvae 3-3.</title>
        <authorList>
            <person name="Zhou G."/>
            <person name="Li M."/>
            <person name="Wang G."/>
        </authorList>
    </citation>
    <scope>NUCLEOTIDE SEQUENCE [LARGE SCALE GENOMIC DNA]</scope>
    <source>
        <strain evidence="3 4">3-3</strain>
    </source>
</reference>
<dbReference type="Pfam" id="PF13723">
    <property type="entry name" value="Ketoacyl-synt_2"/>
    <property type="match status" value="1"/>
</dbReference>
<gene>
    <name evidence="3" type="ORF">OI18_05185</name>
</gene>
<dbReference type="InterPro" id="IPR000794">
    <property type="entry name" value="Beta-ketoacyl_synthase"/>
</dbReference>
<proteinExistence type="predicted"/>
<feature type="domain" description="Beta-ketoacyl synthase-like N-terminal" evidence="2">
    <location>
        <begin position="47"/>
        <end position="177"/>
    </location>
</feature>
<dbReference type="OrthoDB" id="1404523at2"/>
<dbReference type="SUPFAM" id="SSF53901">
    <property type="entry name" value="Thiolase-like"/>
    <property type="match status" value="1"/>
</dbReference>
<keyword evidence="4" id="KW-1185">Reference proteome</keyword>
<protein>
    <recommendedName>
        <fullName evidence="2">Beta-ketoacyl synthase-like N-terminal domain-containing protein</fullName>
    </recommendedName>
</protein>
<comment type="caution">
    <text evidence="3">The sequence shown here is derived from an EMBL/GenBank/DDBJ whole genome shotgun (WGS) entry which is preliminary data.</text>
</comment>